<keyword evidence="8" id="KW-1185">Reference proteome</keyword>
<keyword evidence="2 4" id="KW-0863">Zinc-finger</keyword>
<evidence type="ECO:0000313" key="8">
    <source>
        <dbReference type="Proteomes" id="UP000298030"/>
    </source>
</evidence>
<sequence>MLLYNYVDVPNNNLLCCICRAPFTDPVTTTTCQHTFCRDCITRALSHAPQCPVDRLPLCDADLGPVNPIVRSLVDELLVECVYKDEGCQAKVERQSLAAHLNGECDYSDSGTLKSEAEKRKETQTEKGKGRQVEEGGVDSKDAPQKEHGGTSPQTPSPLMLKKEMSVVRTVLGPWIQNASFSNAPGPSHLPTSNFHRVSSGINGVASTLQDQPLPPRASARETSLEEANTHPDGSVQDGADDIASYFPTEDEVRVRRPSPPTQQSLPEYTQTQRQRTPAMGHLHHHSLSSLADTPLPLGALGYFGAAHGVGSPVGPLYGSNNSVMSPPTGAQYHLNQLANSQPISVLVPELDLHSPLLATTLNGLHSSVVSLASTIEDIHKKSDLALALMGGGAGAALPGGGVVGEVLRLGEEVMGVRATVQGLRMQMHGLMMGNVAGVGGINMGFGRPQPATNAGVAGSAGQEGAAEGHYPFSTGPGLQHQRMFHPGVAPGITKL</sequence>
<dbReference type="AlphaFoldDB" id="A0A4Y7T867"/>
<feature type="region of interest" description="Disordered" evidence="5">
    <location>
        <begin position="111"/>
        <end position="160"/>
    </location>
</feature>
<feature type="compositionally biased region" description="Basic and acidic residues" evidence="5">
    <location>
        <begin position="115"/>
        <end position="149"/>
    </location>
</feature>
<protein>
    <recommendedName>
        <fullName evidence="6">RING-type domain-containing protein</fullName>
    </recommendedName>
</protein>
<dbReference type="InterPro" id="IPR001841">
    <property type="entry name" value="Znf_RING"/>
</dbReference>
<keyword evidence="3" id="KW-0862">Zinc</keyword>
<feature type="region of interest" description="Disordered" evidence="5">
    <location>
        <begin position="206"/>
        <end position="286"/>
    </location>
</feature>
<organism evidence="7 8">
    <name type="scientific">Coprinellus micaceus</name>
    <name type="common">Glistening ink-cap mushroom</name>
    <name type="synonym">Coprinus micaceus</name>
    <dbReference type="NCBI Taxonomy" id="71717"/>
    <lineage>
        <taxon>Eukaryota</taxon>
        <taxon>Fungi</taxon>
        <taxon>Dikarya</taxon>
        <taxon>Basidiomycota</taxon>
        <taxon>Agaricomycotina</taxon>
        <taxon>Agaricomycetes</taxon>
        <taxon>Agaricomycetidae</taxon>
        <taxon>Agaricales</taxon>
        <taxon>Agaricineae</taxon>
        <taxon>Psathyrellaceae</taxon>
        <taxon>Coprinellus</taxon>
    </lineage>
</organism>
<gene>
    <name evidence="7" type="ORF">FA13DRAFT_1733604</name>
</gene>
<dbReference type="PROSITE" id="PS50089">
    <property type="entry name" value="ZF_RING_2"/>
    <property type="match status" value="1"/>
</dbReference>
<evidence type="ECO:0000256" key="3">
    <source>
        <dbReference type="ARBA" id="ARBA00022833"/>
    </source>
</evidence>
<dbReference type="InterPro" id="IPR013083">
    <property type="entry name" value="Znf_RING/FYVE/PHD"/>
</dbReference>
<dbReference type="OrthoDB" id="1630758at2759"/>
<comment type="caution">
    <text evidence="7">The sequence shown here is derived from an EMBL/GenBank/DDBJ whole genome shotgun (WGS) entry which is preliminary data.</text>
</comment>
<dbReference type="EMBL" id="QPFP01000023">
    <property type="protein sequence ID" value="TEB30300.1"/>
    <property type="molecule type" value="Genomic_DNA"/>
</dbReference>
<feature type="compositionally biased region" description="Polar residues" evidence="5">
    <location>
        <begin position="262"/>
        <end position="276"/>
    </location>
</feature>
<dbReference type="InterPro" id="IPR017907">
    <property type="entry name" value="Znf_RING_CS"/>
</dbReference>
<dbReference type="SMART" id="SM00184">
    <property type="entry name" value="RING"/>
    <property type="match status" value="1"/>
</dbReference>
<dbReference type="SUPFAM" id="SSF57850">
    <property type="entry name" value="RING/U-box"/>
    <property type="match status" value="1"/>
</dbReference>
<feature type="domain" description="RING-type" evidence="6">
    <location>
        <begin position="16"/>
        <end position="55"/>
    </location>
</feature>
<dbReference type="Proteomes" id="UP000298030">
    <property type="component" value="Unassembled WGS sequence"/>
</dbReference>
<evidence type="ECO:0000313" key="7">
    <source>
        <dbReference type="EMBL" id="TEB30300.1"/>
    </source>
</evidence>
<proteinExistence type="predicted"/>
<evidence type="ECO:0000256" key="1">
    <source>
        <dbReference type="ARBA" id="ARBA00022723"/>
    </source>
</evidence>
<accession>A0A4Y7T867</accession>
<keyword evidence="1" id="KW-0479">Metal-binding</keyword>
<reference evidence="7 8" key="1">
    <citation type="journal article" date="2019" name="Nat. Ecol. Evol.">
        <title>Megaphylogeny resolves global patterns of mushroom evolution.</title>
        <authorList>
            <person name="Varga T."/>
            <person name="Krizsan K."/>
            <person name="Foldi C."/>
            <person name="Dima B."/>
            <person name="Sanchez-Garcia M."/>
            <person name="Sanchez-Ramirez S."/>
            <person name="Szollosi G.J."/>
            <person name="Szarkandi J.G."/>
            <person name="Papp V."/>
            <person name="Albert L."/>
            <person name="Andreopoulos W."/>
            <person name="Angelini C."/>
            <person name="Antonin V."/>
            <person name="Barry K.W."/>
            <person name="Bougher N.L."/>
            <person name="Buchanan P."/>
            <person name="Buyck B."/>
            <person name="Bense V."/>
            <person name="Catcheside P."/>
            <person name="Chovatia M."/>
            <person name="Cooper J."/>
            <person name="Damon W."/>
            <person name="Desjardin D."/>
            <person name="Finy P."/>
            <person name="Geml J."/>
            <person name="Haridas S."/>
            <person name="Hughes K."/>
            <person name="Justo A."/>
            <person name="Karasinski D."/>
            <person name="Kautmanova I."/>
            <person name="Kiss B."/>
            <person name="Kocsube S."/>
            <person name="Kotiranta H."/>
            <person name="LaButti K.M."/>
            <person name="Lechner B.E."/>
            <person name="Liimatainen K."/>
            <person name="Lipzen A."/>
            <person name="Lukacs Z."/>
            <person name="Mihaltcheva S."/>
            <person name="Morgado L.N."/>
            <person name="Niskanen T."/>
            <person name="Noordeloos M.E."/>
            <person name="Ohm R.A."/>
            <person name="Ortiz-Santana B."/>
            <person name="Ovrebo C."/>
            <person name="Racz N."/>
            <person name="Riley R."/>
            <person name="Savchenko A."/>
            <person name="Shiryaev A."/>
            <person name="Soop K."/>
            <person name="Spirin V."/>
            <person name="Szebenyi C."/>
            <person name="Tomsovsky M."/>
            <person name="Tulloss R.E."/>
            <person name="Uehling J."/>
            <person name="Grigoriev I.V."/>
            <person name="Vagvolgyi C."/>
            <person name="Papp T."/>
            <person name="Martin F.M."/>
            <person name="Miettinen O."/>
            <person name="Hibbett D.S."/>
            <person name="Nagy L.G."/>
        </authorList>
    </citation>
    <scope>NUCLEOTIDE SEQUENCE [LARGE SCALE GENOMIC DNA]</scope>
    <source>
        <strain evidence="7 8">FP101781</strain>
    </source>
</reference>
<evidence type="ECO:0000256" key="5">
    <source>
        <dbReference type="SAM" id="MobiDB-lite"/>
    </source>
</evidence>
<name>A0A4Y7T867_COPMI</name>
<evidence type="ECO:0000259" key="6">
    <source>
        <dbReference type="PROSITE" id="PS50089"/>
    </source>
</evidence>
<dbReference type="STRING" id="71717.A0A4Y7T867"/>
<evidence type="ECO:0000256" key="2">
    <source>
        <dbReference type="ARBA" id="ARBA00022771"/>
    </source>
</evidence>
<dbReference type="Pfam" id="PF13923">
    <property type="entry name" value="zf-C3HC4_2"/>
    <property type="match status" value="1"/>
</dbReference>
<feature type="compositionally biased region" description="Basic and acidic residues" evidence="5">
    <location>
        <begin position="219"/>
        <end position="230"/>
    </location>
</feature>
<dbReference type="Gene3D" id="3.30.40.10">
    <property type="entry name" value="Zinc/RING finger domain, C3HC4 (zinc finger)"/>
    <property type="match status" value="1"/>
</dbReference>
<dbReference type="PANTHER" id="PTHR10131:SF94">
    <property type="entry name" value="TNF RECEPTOR-ASSOCIATED FACTOR 4"/>
    <property type="match status" value="1"/>
</dbReference>
<dbReference type="PANTHER" id="PTHR10131">
    <property type="entry name" value="TNF RECEPTOR ASSOCIATED FACTOR"/>
    <property type="match status" value="1"/>
</dbReference>
<evidence type="ECO:0000256" key="4">
    <source>
        <dbReference type="PROSITE-ProRule" id="PRU00175"/>
    </source>
</evidence>
<dbReference type="GO" id="GO:0008270">
    <property type="term" value="F:zinc ion binding"/>
    <property type="evidence" value="ECO:0007669"/>
    <property type="project" value="UniProtKB-KW"/>
</dbReference>
<dbReference type="PROSITE" id="PS00518">
    <property type="entry name" value="ZF_RING_1"/>
    <property type="match status" value="1"/>
</dbReference>